<keyword evidence="1" id="KW-1133">Transmembrane helix</keyword>
<dbReference type="SUPFAM" id="SSF53448">
    <property type="entry name" value="Nucleotide-diphospho-sugar transferases"/>
    <property type="match status" value="1"/>
</dbReference>
<dbReference type="InterPro" id="IPR029044">
    <property type="entry name" value="Nucleotide-diphossugar_trans"/>
</dbReference>
<dbReference type="PANTHER" id="PTHR43630">
    <property type="entry name" value="POLY-BETA-1,6-N-ACETYL-D-GLUCOSAMINE SYNTHASE"/>
    <property type="match status" value="1"/>
</dbReference>
<feature type="domain" description="Glycosyltransferase 2-like" evidence="2">
    <location>
        <begin position="4"/>
        <end position="118"/>
    </location>
</feature>
<evidence type="ECO:0000313" key="4">
    <source>
        <dbReference type="Proteomes" id="UP000178759"/>
    </source>
</evidence>
<dbReference type="InterPro" id="IPR001173">
    <property type="entry name" value="Glyco_trans_2-like"/>
</dbReference>
<keyword evidence="1" id="KW-0812">Transmembrane</keyword>
<evidence type="ECO:0000259" key="2">
    <source>
        <dbReference type="Pfam" id="PF00535"/>
    </source>
</evidence>
<dbReference type="EMBL" id="MFJV01000001">
    <property type="protein sequence ID" value="OGG24462.1"/>
    <property type="molecule type" value="Genomic_DNA"/>
</dbReference>
<dbReference type="STRING" id="1798392.A3A79_04740"/>
<dbReference type="Proteomes" id="UP000178759">
    <property type="component" value="Unassembled WGS sequence"/>
</dbReference>
<dbReference type="PANTHER" id="PTHR43630:SF2">
    <property type="entry name" value="GLYCOSYLTRANSFERASE"/>
    <property type="match status" value="1"/>
</dbReference>
<comment type="caution">
    <text evidence="3">The sequence shown here is derived from an EMBL/GenBank/DDBJ whole genome shotgun (WGS) entry which is preliminary data.</text>
</comment>
<organism evidence="3 4">
    <name type="scientific">Candidatus Gottesmanbacteria bacterium RIFCSPLOWO2_01_FULL_43_11b</name>
    <dbReference type="NCBI Taxonomy" id="1798392"/>
    <lineage>
        <taxon>Bacteria</taxon>
        <taxon>Candidatus Gottesmaniibacteriota</taxon>
    </lineage>
</organism>
<reference evidence="3 4" key="1">
    <citation type="journal article" date="2016" name="Nat. Commun.">
        <title>Thousands of microbial genomes shed light on interconnected biogeochemical processes in an aquifer system.</title>
        <authorList>
            <person name="Anantharaman K."/>
            <person name="Brown C.T."/>
            <person name="Hug L.A."/>
            <person name="Sharon I."/>
            <person name="Castelle C.J."/>
            <person name="Probst A.J."/>
            <person name="Thomas B.C."/>
            <person name="Singh A."/>
            <person name="Wilkins M.J."/>
            <person name="Karaoz U."/>
            <person name="Brodie E.L."/>
            <person name="Williams K.H."/>
            <person name="Hubbard S.S."/>
            <person name="Banfield J.F."/>
        </authorList>
    </citation>
    <scope>NUCLEOTIDE SEQUENCE [LARGE SCALE GENOMIC DNA]</scope>
</reference>
<accession>A0A1F6AJ10</accession>
<evidence type="ECO:0000313" key="3">
    <source>
        <dbReference type="EMBL" id="OGG24462.1"/>
    </source>
</evidence>
<dbReference type="CDD" id="cd02511">
    <property type="entry name" value="Beta4Glucosyltransferase"/>
    <property type="match status" value="1"/>
</dbReference>
<dbReference type="AlphaFoldDB" id="A0A1F6AJ10"/>
<protein>
    <recommendedName>
        <fullName evidence="2">Glycosyltransferase 2-like domain-containing protein</fullName>
    </recommendedName>
</protein>
<sequence length="253" mass="29038">MSLSVVLATFNEEDRIGECLTSIKDIADEIVVVDGRSTDRTAEIAKSFGAKVKVVENEYIFHINKQKAVDLATKDWVLQLDADEIVSVELLSEIKTAIKSKQYNGYYIPRKNYFLGHRMKKGGQYPDPVIRLFKKGKGRFPQKSVHEQIMIDGNVGTLKNELLHYPYQTLSEYWEKAVRYSHLTAREMAQANAKKNLVTALNYLLLKPTFTFLNLFIRHQGFVDGIYGFLFAYLSGIQLQIALFKYFYGKNLD</sequence>
<dbReference type="Pfam" id="PF00535">
    <property type="entry name" value="Glycos_transf_2"/>
    <property type="match status" value="1"/>
</dbReference>
<dbReference type="Gene3D" id="3.90.550.10">
    <property type="entry name" value="Spore Coat Polysaccharide Biosynthesis Protein SpsA, Chain A"/>
    <property type="match status" value="1"/>
</dbReference>
<keyword evidence="1" id="KW-0472">Membrane</keyword>
<name>A0A1F6AJ10_9BACT</name>
<feature type="transmembrane region" description="Helical" evidence="1">
    <location>
        <begin position="229"/>
        <end position="248"/>
    </location>
</feature>
<evidence type="ECO:0000256" key="1">
    <source>
        <dbReference type="SAM" id="Phobius"/>
    </source>
</evidence>
<gene>
    <name evidence="3" type="ORF">A3A79_04740</name>
</gene>
<proteinExistence type="predicted"/>